<gene>
    <name evidence="2" type="ORF">MAM1_0123c05925</name>
</gene>
<feature type="compositionally biased region" description="Basic and acidic residues" evidence="1">
    <location>
        <begin position="475"/>
        <end position="505"/>
    </location>
</feature>
<evidence type="ECO:0000313" key="3">
    <source>
        <dbReference type="Proteomes" id="UP000053815"/>
    </source>
</evidence>
<feature type="compositionally biased region" description="Low complexity" evidence="1">
    <location>
        <begin position="312"/>
        <end position="321"/>
    </location>
</feature>
<feature type="compositionally biased region" description="Low complexity" evidence="1">
    <location>
        <begin position="67"/>
        <end position="91"/>
    </location>
</feature>
<feature type="compositionally biased region" description="Low complexity" evidence="1">
    <location>
        <begin position="405"/>
        <end position="421"/>
    </location>
</feature>
<feature type="region of interest" description="Disordered" evidence="1">
    <location>
        <begin position="67"/>
        <end position="105"/>
    </location>
</feature>
<evidence type="ECO:0000256" key="1">
    <source>
        <dbReference type="SAM" id="MobiDB-lite"/>
    </source>
</evidence>
<name>A0A0C9MSV6_9FUNG</name>
<dbReference type="EMBL" id="DF836412">
    <property type="protein sequence ID" value="GAN06442.1"/>
    <property type="molecule type" value="Genomic_DNA"/>
</dbReference>
<dbReference type="AlphaFoldDB" id="A0A0C9MSV6"/>
<accession>A0A0C9MSV6</accession>
<feature type="compositionally biased region" description="Basic and acidic residues" evidence="1">
    <location>
        <begin position="324"/>
        <end position="381"/>
    </location>
</feature>
<feature type="compositionally biased region" description="Basic and acidic residues" evidence="1">
    <location>
        <begin position="446"/>
        <end position="460"/>
    </location>
</feature>
<evidence type="ECO:0008006" key="4">
    <source>
        <dbReference type="Google" id="ProtNLM"/>
    </source>
</evidence>
<feature type="compositionally biased region" description="Basic and acidic residues" evidence="1">
    <location>
        <begin position="171"/>
        <end position="180"/>
    </location>
</feature>
<feature type="compositionally biased region" description="Basic and acidic residues" evidence="1">
    <location>
        <begin position="294"/>
        <end position="311"/>
    </location>
</feature>
<keyword evidence="3" id="KW-1185">Reference proteome</keyword>
<reference evidence="2" key="1">
    <citation type="submission" date="2014-09" db="EMBL/GenBank/DDBJ databases">
        <title>Draft genome sequence of an oleaginous Mucoromycotina fungus Mucor ambiguus NBRC6742.</title>
        <authorList>
            <person name="Takeda I."/>
            <person name="Yamane N."/>
            <person name="Morita T."/>
            <person name="Tamano K."/>
            <person name="Machida M."/>
            <person name="Baker S."/>
            <person name="Koike H."/>
        </authorList>
    </citation>
    <scope>NUCLEOTIDE SEQUENCE</scope>
    <source>
        <strain evidence="2">NBRC 6742</strain>
    </source>
</reference>
<sequence length="520" mass="60123">MGAQVVDYRVSTLVVLCKDCGHDVGLYPARHKCQPVERPAMPALPAQYTKEKKLNIPGSLELSARTISSGSSSSMASSPSPSFSSAETPTSKWSSRLQNNKADDDNEESVYFNNFAANLPETNEASGKKLWGKVRQNEKWKQLSEKNEKPKQSGKLWGKLIQATQNMADKIPARDDRGAESDEDDWEGETHVSRILREHYEKKRMRLPDWLFDENVPVSRKSSSSNRKDHDERSPVHPPQQQLAADGPIRTPSRRRLWEQNPQDAKNISSRERERQELRQAQPPMPPPSSGSENRSRYSNRDHYHNEDRDNSSSSNSGSGRYSNHRDTYEDDHYSNNRPYDDGHDRRNQPTREDDRYYDDRYKSNHSNRRDDYGQGRDRYDTPPPPQTRGSRDQPRYYDDDHRYQQPQPSSQRPLSPLQKQRSNSTSRPRYHEEDRGGYYDAAPVKSERSTRGYGDRSNRYDQGPPVAAGYDDYYDTRRVPPQSRDRAARYQDHGPTEMSRREPSIRSGGRRYGNDPSYF</sequence>
<feature type="compositionally biased region" description="Basic and acidic residues" evidence="1">
    <location>
        <begin position="226"/>
        <end position="235"/>
    </location>
</feature>
<proteinExistence type="predicted"/>
<feature type="region of interest" description="Disordered" evidence="1">
    <location>
        <begin position="217"/>
        <end position="520"/>
    </location>
</feature>
<organism evidence="2">
    <name type="scientific">Mucor ambiguus</name>
    <dbReference type="NCBI Taxonomy" id="91626"/>
    <lineage>
        <taxon>Eukaryota</taxon>
        <taxon>Fungi</taxon>
        <taxon>Fungi incertae sedis</taxon>
        <taxon>Mucoromycota</taxon>
        <taxon>Mucoromycotina</taxon>
        <taxon>Mucoromycetes</taxon>
        <taxon>Mucorales</taxon>
        <taxon>Mucorineae</taxon>
        <taxon>Mucoraceae</taxon>
        <taxon>Mucor</taxon>
    </lineage>
</organism>
<feature type="region of interest" description="Disordered" evidence="1">
    <location>
        <begin position="168"/>
        <end position="189"/>
    </location>
</feature>
<feature type="compositionally biased region" description="Basic and acidic residues" evidence="1">
    <location>
        <begin position="269"/>
        <end position="278"/>
    </location>
</feature>
<dbReference type="Proteomes" id="UP000053815">
    <property type="component" value="Unassembled WGS sequence"/>
</dbReference>
<feature type="compositionally biased region" description="Basic and acidic residues" evidence="1">
    <location>
        <begin position="390"/>
        <end position="404"/>
    </location>
</feature>
<evidence type="ECO:0000313" key="2">
    <source>
        <dbReference type="EMBL" id="GAN06442.1"/>
    </source>
</evidence>
<protein>
    <recommendedName>
        <fullName evidence="4">Mso1 N-terminal domain-containing protein</fullName>
    </recommendedName>
</protein>
<dbReference type="OrthoDB" id="2683368at2759"/>